<accession>A0A371HW51</accession>
<reference evidence="1" key="1">
    <citation type="submission" date="2018-05" db="EMBL/GenBank/DDBJ databases">
        <title>Draft genome of Mucuna pruriens seed.</title>
        <authorList>
            <person name="Nnadi N.E."/>
            <person name="Vos R."/>
            <person name="Hasami M.H."/>
            <person name="Devisetty U.K."/>
            <person name="Aguiy J.C."/>
        </authorList>
    </citation>
    <scope>NUCLEOTIDE SEQUENCE [LARGE SCALE GENOMIC DNA]</scope>
    <source>
        <strain evidence="1">JCA_2017</strain>
    </source>
</reference>
<protein>
    <submittedName>
        <fullName evidence="1">UDP-glycosyltransferase 83A1</fullName>
    </submittedName>
</protein>
<proteinExistence type="predicted"/>
<evidence type="ECO:0000313" key="1">
    <source>
        <dbReference type="EMBL" id="RDY07026.1"/>
    </source>
</evidence>
<dbReference type="PANTHER" id="PTHR48045:SF27">
    <property type="entry name" value="TRANS-ZEATIN O-BETA-D-GLUCOSYLTRANSFERASE"/>
    <property type="match status" value="1"/>
</dbReference>
<keyword evidence="2" id="KW-1185">Reference proteome</keyword>
<dbReference type="GO" id="GO:0016740">
    <property type="term" value="F:transferase activity"/>
    <property type="evidence" value="ECO:0007669"/>
    <property type="project" value="UniProtKB-KW"/>
</dbReference>
<organism evidence="1 2">
    <name type="scientific">Mucuna pruriens</name>
    <name type="common">Velvet bean</name>
    <name type="synonym">Dolichos pruriens</name>
    <dbReference type="NCBI Taxonomy" id="157652"/>
    <lineage>
        <taxon>Eukaryota</taxon>
        <taxon>Viridiplantae</taxon>
        <taxon>Streptophyta</taxon>
        <taxon>Embryophyta</taxon>
        <taxon>Tracheophyta</taxon>
        <taxon>Spermatophyta</taxon>
        <taxon>Magnoliopsida</taxon>
        <taxon>eudicotyledons</taxon>
        <taxon>Gunneridae</taxon>
        <taxon>Pentapetalae</taxon>
        <taxon>rosids</taxon>
        <taxon>fabids</taxon>
        <taxon>Fabales</taxon>
        <taxon>Fabaceae</taxon>
        <taxon>Papilionoideae</taxon>
        <taxon>50 kb inversion clade</taxon>
        <taxon>NPAAA clade</taxon>
        <taxon>indigoferoid/millettioid clade</taxon>
        <taxon>Phaseoleae</taxon>
        <taxon>Mucuna</taxon>
    </lineage>
</organism>
<dbReference type="EMBL" id="QJKJ01001562">
    <property type="protein sequence ID" value="RDY07026.1"/>
    <property type="molecule type" value="Genomic_DNA"/>
</dbReference>
<dbReference type="PANTHER" id="PTHR48045">
    <property type="entry name" value="UDP-GLYCOSYLTRANSFERASE 72B1"/>
    <property type="match status" value="1"/>
</dbReference>
<dbReference type="AlphaFoldDB" id="A0A371HW51"/>
<feature type="non-terminal residue" evidence="1">
    <location>
        <position position="149"/>
    </location>
</feature>
<feature type="non-terminal residue" evidence="1">
    <location>
        <position position="1"/>
    </location>
</feature>
<comment type="caution">
    <text evidence="1">The sequence shown here is derived from an EMBL/GenBank/DDBJ whole genome shotgun (WGS) entry which is preliminary data.</text>
</comment>
<dbReference type="OrthoDB" id="1935029at2759"/>
<evidence type="ECO:0000313" key="2">
    <source>
        <dbReference type="Proteomes" id="UP000257109"/>
    </source>
</evidence>
<name>A0A371HW51_MUCPR</name>
<dbReference type="Proteomes" id="UP000257109">
    <property type="component" value="Unassembled WGS sequence"/>
</dbReference>
<dbReference type="SUPFAM" id="SSF53756">
    <property type="entry name" value="UDP-Glycosyltransferase/glycogen phosphorylase"/>
    <property type="match status" value="1"/>
</dbReference>
<dbReference type="Gene3D" id="3.40.50.2000">
    <property type="entry name" value="Glycogen Phosphorylase B"/>
    <property type="match status" value="2"/>
</dbReference>
<dbReference type="STRING" id="157652.A0A371HW51"/>
<sequence length="149" mass="16894">IYLKVNKILHISLTAGFPIIKRKFQVSLEVRIMDTGDIPWCCIGDKTVQKTIYNYITKMMHYSHSTDWCLCNITGELESGALSLSPKILPIDPLMESEDLSCLTWLDQQPPCSVIYIAFVSFTVFYPNQLKELALGLDLHKQAFFVGCA</sequence>
<gene>
    <name evidence="1" type="primary">UGT83A1</name>
    <name evidence="1" type="ORF">CR513_08920</name>
</gene>